<evidence type="ECO:0000256" key="2">
    <source>
        <dbReference type="ARBA" id="ARBA00012417"/>
    </source>
</evidence>
<evidence type="ECO:0000256" key="1">
    <source>
        <dbReference type="ARBA" id="ARBA00007705"/>
    </source>
</evidence>
<dbReference type="AlphaFoldDB" id="K2GYC9"/>
<dbReference type="GO" id="GO:0003887">
    <property type="term" value="F:DNA-directed DNA polymerase activity"/>
    <property type="evidence" value="ECO:0007669"/>
    <property type="project" value="UniProtKB-EC"/>
</dbReference>
<dbReference type="CDD" id="cd08637">
    <property type="entry name" value="DNA_pol_A_pol_I_C"/>
    <property type="match status" value="1"/>
</dbReference>
<accession>K2GYC9</accession>
<dbReference type="GO" id="GO:0006302">
    <property type="term" value="P:double-strand break repair"/>
    <property type="evidence" value="ECO:0007669"/>
    <property type="project" value="TreeGrafter"/>
</dbReference>
<dbReference type="EC" id="2.7.7.7" evidence="2"/>
<gene>
    <name evidence="6" type="ORF">ACD_3C00054G0010</name>
</gene>
<evidence type="ECO:0000256" key="4">
    <source>
        <dbReference type="ARBA" id="ARBA00049244"/>
    </source>
</evidence>
<comment type="similarity">
    <text evidence="1">Belongs to the DNA polymerase type-A family.</text>
</comment>
<dbReference type="Pfam" id="PF00476">
    <property type="entry name" value="DNA_pol_A"/>
    <property type="match status" value="1"/>
</dbReference>
<protein>
    <recommendedName>
        <fullName evidence="2">DNA-directed DNA polymerase</fullName>
        <ecNumber evidence="2">2.7.7.7</ecNumber>
    </recommendedName>
</protein>
<dbReference type="Gene3D" id="1.10.150.20">
    <property type="entry name" value="5' to 3' exonuclease, C-terminal subdomain"/>
    <property type="match status" value="1"/>
</dbReference>
<comment type="catalytic activity">
    <reaction evidence="4">
        <text>DNA(n) + a 2'-deoxyribonucleoside 5'-triphosphate = DNA(n+1) + diphosphate</text>
        <dbReference type="Rhea" id="RHEA:22508"/>
        <dbReference type="Rhea" id="RHEA-COMP:17339"/>
        <dbReference type="Rhea" id="RHEA-COMP:17340"/>
        <dbReference type="ChEBI" id="CHEBI:33019"/>
        <dbReference type="ChEBI" id="CHEBI:61560"/>
        <dbReference type="ChEBI" id="CHEBI:173112"/>
        <dbReference type="EC" id="2.7.7.7"/>
    </reaction>
</comment>
<dbReference type="GO" id="GO:0003677">
    <property type="term" value="F:DNA binding"/>
    <property type="evidence" value="ECO:0007669"/>
    <property type="project" value="InterPro"/>
</dbReference>
<comment type="caution">
    <text evidence="6">The sequence shown here is derived from an EMBL/GenBank/DDBJ whole genome shotgun (WGS) entry which is preliminary data.</text>
</comment>
<dbReference type="InterPro" id="IPR002298">
    <property type="entry name" value="DNA_polymerase_A"/>
</dbReference>
<dbReference type="EMBL" id="AMFJ01000328">
    <property type="protein sequence ID" value="EKE28470.1"/>
    <property type="molecule type" value="Genomic_DNA"/>
</dbReference>
<dbReference type="InterPro" id="IPR043502">
    <property type="entry name" value="DNA/RNA_pol_sf"/>
</dbReference>
<dbReference type="PANTHER" id="PTHR10133:SF27">
    <property type="entry name" value="DNA POLYMERASE NU"/>
    <property type="match status" value="1"/>
</dbReference>
<name>K2GYC9_9BACT</name>
<organism evidence="6">
    <name type="scientific">uncultured bacterium</name>
    <name type="common">gcode 4</name>
    <dbReference type="NCBI Taxonomy" id="1234023"/>
    <lineage>
        <taxon>Bacteria</taxon>
        <taxon>environmental samples</taxon>
    </lineage>
</organism>
<dbReference type="GO" id="GO:0006261">
    <property type="term" value="P:DNA-templated DNA replication"/>
    <property type="evidence" value="ECO:0007669"/>
    <property type="project" value="InterPro"/>
</dbReference>
<dbReference type="FunFam" id="1.10.150.20:FF:000002">
    <property type="entry name" value="DNA polymerase I"/>
    <property type="match status" value="1"/>
</dbReference>
<reference evidence="6" key="1">
    <citation type="journal article" date="2012" name="Science">
        <title>Fermentation, hydrogen, and sulfur metabolism in multiple uncultivated bacterial phyla.</title>
        <authorList>
            <person name="Wrighton K.C."/>
            <person name="Thomas B.C."/>
            <person name="Sharon I."/>
            <person name="Miller C.S."/>
            <person name="Castelle C.J."/>
            <person name="VerBerkmoes N.C."/>
            <person name="Wilkins M.J."/>
            <person name="Hettich R.L."/>
            <person name="Lipton M.S."/>
            <person name="Williams K.H."/>
            <person name="Long P.E."/>
            <person name="Banfield J.F."/>
        </authorList>
    </citation>
    <scope>NUCLEOTIDE SEQUENCE [LARGE SCALE GENOMIC DNA]</scope>
</reference>
<dbReference type="InterPro" id="IPR001098">
    <property type="entry name" value="DNA-dir_DNA_pol_A_palm_dom"/>
</dbReference>
<evidence type="ECO:0000256" key="3">
    <source>
        <dbReference type="ARBA" id="ARBA00022705"/>
    </source>
</evidence>
<feature type="domain" description="DNA-directed DNA polymerase family A palm" evidence="5">
    <location>
        <begin position="229"/>
        <end position="435"/>
    </location>
</feature>
<keyword evidence="3" id="KW-0235">DNA replication</keyword>
<dbReference type="SUPFAM" id="SSF56672">
    <property type="entry name" value="DNA/RNA polymerases"/>
    <property type="match status" value="1"/>
</dbReference>
<evidence type="ECO:0000313" key="6">
    <source>
        <dbReference type="EMBL" id="EKE28470.1"/>
    </source>
</evidence>
<dbReference type="SMART" id="SM00482">
    <property type="entry name" value="POLAc"/>
    <property type="match status" value="1"/>
</dbReference>
<sequence>MTKFYDIKLKEYIFAPRFRNTDFKTFIEQSDNFILSNEKKTASYEKAYFAWANHLIDIDYSKPAPSQEFIFSMESQLLEVLSNMEYEWFKLDSVRLKNIWQEIEKRINLLETEIYELVWERFNLNSPKQLQVILFEKLNIPTNKKIKTWFSVDNEVLEQIWEKYAIAALILEHRWLRKLLTTYVEWLLKSMNPFTKRMHTTFNQTQAVTGRLSSENPNLQNIPSWIWYADEIKSCFIPSSSDYKIFVADYSQVELRVLANLSRDKVLLDAFINGEDIHTKTAKFLFWEETKITSEQRRRAKTVNFWVVYWISGFWLSKQINISPAEATSYINTFYEIYSWVKHYYEALLEKARETWYVETYFWRRRYVNWLNDANKIMKGQAEREAINMPIQWTAADVIKIAMIKIAELLKKRKYKSKMILQVHDELVFEIHKDELFLEDSIKQIMENVVDFDAKLFVETWIGNNWKEAK</sequence>
<dbReference type="PRINTS" id="PR00868">
    <property type="entry name" value="DNAPOLI"/>
</dbReference>
<dbReference type="Gene3D" id="1.20.1060.10">
    <property type="entry name" value="Taq DNA Polymerase, Chain T, domain 4"/>
    <property type="match status" value="1"/>
</dbReference>
<dbReference type="Gene3D" id="3.30.70.370">
    <property type="match status" value="1"/>
</dbReference>
<dbReference type="PANTHER" id="PTHR10133">
    <property type="entry name" value="DNA POLYMERASE I"/>
    <property type="match status" value="1"/>
</dbReference>
<proteinExistence type="inferred from homology"/>
<evidence type="ECO:0000259" key="5">
    <source>
        <dbReference type="SMART" id="SM00482"/>
    </source>
</evidence>